<evidence type="ECO:0000256" key="3">
    <source>
        <dbReference type="ARBA" id="ARBA00012621"/>
    </source>
</evidence>
<dbReference type="Gene3D" id="3.40.50.2000">
    <property type="entry name" value="Glycogen Phosphorylase B"/>
    <property type="match status" value="1"/>
</dbReference>
<dbReference type="PANTHER" id="PTHR42755:SF1">
    <property type="entry name" value="3-DEOXY-D-MANNO-OCTULOSONIC ACID TRANSFERASE, MITOCHONDRIAL-RELATED"/>
    <property type="match status" value="1"/>
</dbReference>
<evidence type="ECO:0000256" key="5">
    <source>
        <dbReference type="ARBA" id="ARBA00022679"/>
    </source>
</evidence>
<dbReference type="Gene3D" id="3.40.50.11720">
    <property type="entry name" value="3-Deoxy-D-manno-octulosonic-acid transferase, N-terminal domain"/>
    <property type="match status" value="1"/>
</dbReference>
<dbReference type="Proteomes" id="UP001165641">
    <property type="component" value="Unassembled WGS sequence"/>
</dbReference>
<dbReference type="InterPro" id="IPR038107">
    <property type="entry name" value="Glycos_transf_N_sf"/>
</dbReference>
<comment type="subcellular location">
    <subcellularLocation>
        <location evidence="8">Cell membrane</location>
    </subcellularLocation>
</comment>
<evidence type="ECO:0000256" key="1">
    <source>
        <dbReference type="ARBA" id="ARBA00003394"/>
    </source>
</evidence>
<sequence>MALAGLGRLGLWLQTRRNSHSIPTRPAIPEGAGPLLMLHVARDAENSVKPVLRQLTSARPDLRIMRLSGDYLGLADDIRAARALIASAKPAALLLLGYDTPSAIVMAARQNGIPAFMSEVRLLGKSRGWGLRGSARRALLRCFDTIQVTDTASQTALMRMGADPSRIELTGPLAEIKDPPSCTEAERSAFAQLLNGRHAWLAADIPEAEEDAVLAAHFAAMRQSHRALLFLALRDPDRIDPLADKLETDGLIVARRTQDEEPTEEVHVMITDGATEMGLWYRLAPVTYLGGTLTGTDTATCHPFEPAALGSAIVHGPLLTQHLTQWQQLDGGNAARAVADATALAATMAELTQPDIIASLAGNAWTVSTGGADVARRIAAPILSVLAEEHA</sequence>
<proteinExistence type="inferred from homology"/>
<dbReference type="InterPro" id="IPR039901">
    <property type="entry name" value="Kdotransferase"/>
</dbReference>
<gene>
    <name evidence="10" type="ORF">PAF17_04980</name>
</gene>
<reference evidence="10" key="1">
    <citation type="submission" date="2022-12" db="EMBL/GenBank/DDBJ databases">
        <title>Paracoccus onchidii sp. nov., isolated from a marine invertebrate from the South China Sea.</title>
        <authorList>
            <person name="Xu S."/>
            <person name="Liu Z."/>
            <person name="Xu Y."/>
        </authorList>
    </citation>
    <scope>NUCLEOTIDE SEQUENCE</scope>
    <source>
        <strain evidence="10">Z330</strain>
    </source>
</reference>
<comment type="similarity">
    <text evidence="8">Belongs to the glycosyltransferase group 1 family.</text>
</comment>
<evidence type="ECO:0000259" key="9">
    <source>
        <dbReference type="Pfam" id="PF04413"/>
    </source>
</evidence>
<evidence type="ECO:0000313" key="11">
    <source>
        <dbReference type="Proteomes" id="UP001165641"/>
    </source>
</evidence>
<dbReference type="EC" id="2.4.99.12" evidence="3 8"/>
<evidence type="ECO:0000256" key="6">
    <source>
        <dbReference type="ARBA" id="ARBA00031445"/>
    </source>
</evidence>
<evidence type="ECO:0000256" key="8">
    <source>
        <dbReference type="RuleBase" id="RU365103"/>
    </source>
</evidence>
<dbReference type="Pfam" id="PF04413">
    <property type="entry name" value="Glycos_transf_N"/>
    <property type="match status" value="1"/>
</dbReference>
<dbReference type="InterPro" id="IPR007507">
    <property type="entry name" value="Glycos_transf_N"/>
</dbReference>
<dbReference type="GO" id="GO:0016740">
    <property type="term" value="F:transferase activity"/>
    <property type="evidence" value="ECO:0007669"/>
    <property type="project" value="UniProtKB-KW"/>
</dbReference>
<dbReference type="EMBL" id="JAQBIE010000004">
    <property type="protein sequence ID" value="MDB6176860.1"/>
    <property type="molecule type" value="Genomic_DNA"/>
</dbReference>
<keyword evidence="8" id="KW-1003">Cell membrane</keyword>
<comment type="caution">
    <text evidence="10">The sequence shown here is derived from an EMBL/GenBank/DDBJ whole genome shotgun (WGS) entry which is preliminary data.</text>
</comment>
<dbReference type="SUPFAM" id="SSF53756">
    <property type="entry name" value="UDP-Glycosyltransferase/glycogen phosphorylase"/>
    <property type="match status" value="1"/>
</dbReference>
<comment type="catalytic activity">
    <reaction evidence="7 8">
        <text>lipid IVA (E. coli) + CMP-3-deoxy-beta-D-manno-octulosonate = alpha-Kdo-(2-&gt;6)-lipid IVA (E. coli) + CMP + H(+)</text>
        <dbReference type="Rhea" id="RHEA:28066"/>
        <dbReference type="ChEBI" id="CHEBI:15378"/>
        <dbReference type="ChEBI" id="CHEBI:58603"/>
        <dbReference type="ChEBI" id="CHEBI:60364"/>
        <dbReference type="ChEBI" id="CHEBI:60377"/>
        <dbReference type="ChEBI" id="CHEBI:85987"/>
        <dbReference type="EC" id="2.4.99.12"/>
    </reaction>
</comment>
<protein>
    <recommendedName>
        <fullName evidence="4 8">3-deoxy-D-manno-octulosonic acid transferase</fullName>
        <shortName evidence="8">Kdo transferase</shortName>
        <ecNumber evidence="3 8">2.4.99.12</ecNumber>
    </recommendedName>
    <alternativeName>
        <fullName evidence="6 8">Lipid IV(A) 3-deoxy-D-manno-octulosonic acid transferase</fullName>
    </alternativeName>
</protein>
<keyword evidence="5 8" id="KW-0808">Transferase</keyword>
<keyword evidence="11" id="KW-1185">Reference proteome</keyword>
<evidence type="ECO:0000256" key="7">
    <source>
        <dbReference type="ARBA" id="ARBA00049183"/>
    </source>
</evidence>
<accession>A0ABT4ZBW3</accession>
<dbReference type="RefSeq" id="WP_271887978.1">
    <property type="nucleotide sequence ID" value="NZ_JAQBIE010000004.1"/>
</dbReference>
<name>A0ABT4ZBW3_9RHOB</name>
<comment type="pathway">
    <text evidence="2 8">Bacterial outer membrane biogenesis; LPS core biosynthesis.</text>
</comment>
<organism evidence="10 11">
    <name type="scientific">Paracoccus onchidii</name>
    <dbReference type="NCBI Taxonomy" id="3017813"/>
    <lineage>
        <taxon>Bacteria</taxon>
        <taxon>Pseudomonadati</taxon>
        <taxon>Pseudomonadota</taxon>
        <taxon>Alphaproteobacteria</taxon>
        <taxon>Rhodobacterales</taxon>
        <taxon>Paracoccaceae</taxon>
        <taxon>Paracoccus</taxon>
    </lineage>
</organism>
<keyword evidence="8" id="KW-0448">Lipopolysaccharide biosynthesis</keyword>
<keyword evidence="8" id="KW-0472">Membrane</keyword>
<evidence type="ECO:0000256" key="4">
    <source>
        <dbReference type="ARBA" id="ARBA00019077"/>
    </source>
</evidence>
<feature type="domain" description="3-deoxy-D-manno-octulosonic-acid transferase N-terminal" evidence="9">
    <location>
        <begin position="76"/>
        <end position="172"/>
    </location>
</feature>
<evidence type="ECO:0000313" key="10">
    <source>
        <dbReference type="EMBL" id="MDB6176860.1"/>
    </source>
</evidence>
<comment type="function">
    <text evidence="1 8">Involved in lipopolysaccharide (LPS) biosynthesis. Catalyzes the transfer of 3-deoxy-D-manno-octulosonate (Kdo) residue(s) from CMP-Kdo to lipid IV(A), the tetraacyldisaccharide-1,4'-bisphosphate precursor of lipid A.</text>
</comment>
<evidence type="ECO:0000256" key="2">
    <source>
        <dbReference type="ARBA" id="ARBA00004713"/>
    </source>
</evidence>
<dbReference type="PANTHER" id="PTHR42755">
    <property type="entry name" value="3-DEOXY-MANNO-OCTULOSONATE CYTIDYLYLTRANSFERASE"/>
    <property type="match status" value="1"/>
</dbReference>